<feature type="domain" description="Metalloprotease TldD/E central" evidence="2">
    <location>
        <begin position="108"/>
        <end position="204"/>
    </location>
</feature>
<dbReference type="PANTHER" id="PTHR43421">
    <property type="entry name" value="METALLOPROTEASE PMBA"/>
    <property type="match status" value="1"/>
</dbReference>
<dbReference type="AlphaFoldDB" id="U4KKA7"/>
<sequence length="435" mass="48368">MYQEWIKKGLEKGITDLEIHAVESKSLKLSLYEGKIDQHVKSDILAASIKGIYNDKMSTVSFENLNNDNIDYMLEELISNAKVVTVDEPAIIYEGSKKYPVIKENTFDFDTISINEKIQLLKTLESKIKENKYVKQVQNTVYVESAVKKVIINSKGLNLTSKNSVAYSYAVGVFEKDNDIQTAYKMTLAKTFSDFDAEKQAFETIQRGVKKVGGVPLETGSYPVVFSTETFAEMIESFSGIFNGEAAYRNLTALKDKEKQKIASEKITLIDDPLTENAYFQYTFDDEGVACKTKNIIKDGVFEGFIHNLKTAKIFNVEPTGNGFSGGTSLSNCYLVPGMRSFDEMISSIDNGLYVTDLVGSHAGIQEISGEFSLQASGFRIENGQVTTPVKMIVISGNFFKMINEVEEIANDLEFQLSGFGSPSVYIKQLMVGGK</sequence>
<dbReference type="PANTHER" id="PTHR43421:SF1">
    <property type="entry name" value="METALLOPROTEASE PMBA"/>
    <property type="match status" value="1"/>
</dbReference>
<feature type="domain" description="Metalloprotease TldD/E C-terminal" evidence="1">
    <location>
        <begin position="219"/>
        <end position="434"/>
    </location>
</feature>
<protein>
    <submittedName>
        <fullName evidence="3">Predicted peptidase U62, modulator of DNA gyrase</fullName>
    </submittedName>
</protein>
<dbReference type="Proteomes" id="UP000032740">
    <property type="component" value="Chromosome"/>
</dbReference>
<dbReference type="STRING" id="1318466.BN85405570"/>
<name>U4KKA7_ALTPJ</name>
<dbReference type="GO" id="GO:0006508">
    <property type="term" value="P:proteolysis"/>
    <property type="evidence" value="ECO:0007669"/>
    <property type="project" value="InterPro"/>
</dbReference>
<evidence type="ECO:0000259" key="2">
    <source>
        <dbReference type="Pfam" id="PF19290"/>
    </source>
</evidence>
<dbReference type="InterPro" id="IPR045569">
    <property type="entry name" value="Metalloprtase-TldD/E_C"/>
</dbReference>
<evidence type="ECO:0000313" key="4">
    <source>
        <dbReference type="Proteomes" id="UP000032740"/>
    </source>
</evidence>
<dbReference type="InterPro" id="IPR035068">
    <property type="entry name" value="TldD/PmbA_N"/>
</dbReference>
<dbReference type="KEGG" id="apal:BN85405570"/>
<dbReference type="OrthoDB" id="9803213at2"/>
<dbReference type="EMBL" id="FO681347">
    <property type="protein sequence ID" value="CCV64134.1"/>
    <property type="molecule type" value="Genomic_DNA"/>
</dbReference>
<dbReference type="GO" id="GO:0008237">
    <property type="term" value="F:metallopeptidase activity"/>
    <property type="evidence" value="ECO:0007669"/>
    <property type="project" value="InterPro"/>
</dbReference>
<dbReference type="Gene3D" id="3.30.2290.10">
    <property type="entry name" value="PmbA/TldD superfamily"/>
    <property type="match status" value="1"/>
</dbReference>
<keyword evidence="4" id="KW-1185">Reference proteome</keyword>
<dbReference type="Pfam" id="PF19289">
    <property type="entry name" value="PmbA_TldD_3rd"/>
    <property type="match status" value="1"/>
</dbReference>
<dbReference type="InterPro" id="IPR047657">
    <property type="entry name" value="PmbA"/>
</dbReference>
<evidence type="ECO:0000259" key="1">
    <source>
        <dbReference type="Pfam" id="PF19289"/>
    </source>
</evidence>
<dbReference type="InterPro" id="IPR036059">
    <property type="entry name" value="TldD/PmbA_sf"/>
</dbReference>
<dbReference type="RefSeq" id="WP_026657724.1">
    <property type="nucleotide sequence ID" value="NC_022538.1"/>
</dbReference>
<dbReference type="HOGENOM" id="CLU_026425_4_0_14"/>
<dbReference type="SUPFAM" id="SSF111283">
    <property type="entry name" value="Putative modulator of DNA gyrase, PmbA/TldD"/>
    <property type="match status" value="1"/>
</dbReference>
<dbReference type="Pfam" id="PF19290">
    <property type="entry name" value="PmbA_TldD_2nd"/>
    <property type="match status" value="1"/>
</dbReference>
<evidence type="ECO:0000313" key="3">
    <source>
        <dbReference type="EMBL" id="CCV64134.1"/>
    </source>
</evidence>
<proteinExistence type="predicted"/>
<reference evidence="3 4" key="1">
    <citation type="journal article" date="2013" name="J. Mol. Microbiol. Biotechnol.">
        <title>Analysis of the Complete Genomes of Acholeplasma brassicae , A. palmae and A. laidlawii and Their Comparison to the Obligate Parasites from ' Candidatus Phytoplasma'.</title>
        <authorList>
            <person name="Kube M."/>
            <person name="Siewert C."/>
            <person name="Migdoll A.M."/>
            <person name="Duduk B."/>
            <person name="Holz S."/>
            <person name="Rabus R."/>
            <person name="Seemuller E."/>
            <person name="Mitrovic J."/>
            <person name="Muller I."/>
            <person name="Buttner C."/>
            <person name="Reinhardt R."/>
        </authorList>
    </citation>
    <scope>NUCLEOTIDE SEQUENCE [LARGE SCALE GENOMIC DNA]</scope>
    <source>
        <strain evidence="3 4">J233</strain>
    </source>
</reference>
<organism evidence="3 4">
    <name type="scientific">Alteracholeplasma palmae (strain ATCC 49389 / J233)</name>
    <name type="common">Acholeplasma palmae</name>
    <dbReference type="NCBI Taxonomy" id="1318466"/>
    <lineage>
        <taxon>Bacteria</taxon>
        <taxon>Bacillati</taxon>
        <taxon>Mycoplasmatota</taxon>
        <taxon>Mollicutes</taxon>
        <taxon>Acholeplasmatales</taxon>
        <taxon>Acholeplasmataceae</taxon>
        <taxon>Acholeplasma</taxon>
    </lineage>
</organism>
<gene>
    <name evidence="3" type="primary">pmbA</name>
    <name evidence="3" type="ORF">BN85405570</name>
</gene>
<dbReference type="GO" id="GO:0005829">
    <property type="term" value="C:cytosol"/>
    <property type="evidence" value="ECO:0007669"/>
    <property type="project" value="TreeGrafter"/>
</dbReference>
<dbReference type="InterPro" id="IPR045570">
    <property type="entry name" value="Metalloprtase-TldD/E_cen_dom"/>
</dbReference>
<accession>U4KKA7</accession>